<gene>
    <name evidence="4" type="ORF">JQS43_07070</name>
</gene>
<dbReference type="Pfam" id="PF00583">
    <property type="entry name" value="Acetyltransf_1"/>
    <property type="match status" value="1"/>
</dbReference>
<evidence type="ECO:0000313" key="4">
    <source>
        <dbReference type="EMBL" id="QSB16063.1"/>
    </source>
</evidence>
<dbReference type="CDD" id="cd04301">
    <property type="entry name" value="NAT_SF"/>
    <property type="match status" value="1"/>
</dbReference>
<dbReference type="SUPFAM" id="SSF55729">
    <property type="entry name" value="Acyl-CoA N-acyltransferases (Nat)"/>
    <property type="match status" value="1"/>
</dbReference>
<dbReference type="InterPro" id="IPR050832">
    <property type="entry name" value="Bact_Acetyltransf"/>
</dbReference>
<dbReference type="EMBL" id="CP070499">
    <property type="protein sequence ID" value="QSB16063.1"/>
    <property type="molecule type" value="Genomic_DNA"/>
</dbReference>
<evidence type="ECO:0000259" key="3">
    <source>
        <dbReference type="PROSITE" id="PS51186"/>
    </source>
</evidence>
<keyword evidence="5" id="KW-1185">Reference proteome</keyword>
<dbReference type="GO" id="GO:0016747">
    <property type="term" value="F:acyltransferase activity, transferring groups other than amino-acyl groups"/>
    <property type="evidence" value="ECO:0007669"/>
    <property type="project" value="InterPro"/>
</dbReference>
<feature type="domain" description="N-acetyltransferase" evidence="3">
    <location>
        <begin position="146"/>
        <end position="292"/>
    </location>
</feature>
<accession>A0A895YL81</accession>
<name>A0A895YL81_9ACTN</name>
<keyword evidence="1" id="KW-0808">Transferase</keyword>
<dbReference type="InterPro" id="IPR016181">
    <property type="entry name" value="Acyl_CoA_acyltransferase"/>
</dbReference>
<dbReference type="KEGG" id="nhy:JQS43_07070"/>
<dbReference type="AlphaFoldDB" id="A0A895YL81"/>
<dbReference type="RefSeq" id="WP_239678263.1">
    <property type="nucleotide sequence ID" value="NZ_CP070499.1"/>
</dbReference>
<dbReference type="Proteomes" id="UP000662857">
    <property type="component" value="Chromosome"/>
</dbReference>
<dbReference type="PANTHER" id="PTHR43877:SF2">
    <property type="entry name" value="AMINOALKYLPHOSPHONATE N-ACETYLTRANSFERASE-RELATED"/>
    <property type="match status" value="1"/>
</dbReference>
<dbReference type="PROSITE" id="PS51186">
    <property type="entry name" value="GNAT"/>
    <property type="match status" value="1"/>
</dbReference>
<dbReference type="Gene3D" id="3.40.630.30">
    <property type="match status" value="1"/>
</dbReference>
<protein>
    <submittedName>
        <fullName evidence="4">GNAT family N-acetyltransferase</fullName>
    </submittedName>
</protein>
<dbReference type="InterPro" id="IPR000182">
    <property type="entry name" value="GNAT_dom"/>
</dbReference>
<evidence type="ECO:0000256" key="1">
    <source>
        <dbReference type="ARBA" id="ARBA00022679"/>
    </source>
</evidence>
<dbReference type="PANTHER" id="PTHR43877">
    <property type="entry name" value="AMINOALKYLPHOSPHONATE N-ACETYLTRANSFERASE-RELATED-RELATED"/>
    <property type="match status" value="1"/>
</dbReference>
<proteinExistence type="predicted"/>
<sequence>MAAMRCLAEPDLDAYTGAVLPFLRLDPVLNNLAATIIESRSTGRAPVTPADRWLRVVDRDDTVLTVAVHTPPHPLLLTDGPGPAIDALADHLLADAETVSEVSGPEGAAQRFAQRWSTATGEPPRLTMRQRLFRLDAVTPPASVPGQLRPAGEPDRNLLIGWYDAFARDVDPESTPAESAPLVDRVLARGDALWLWQVADEPVTMVGIAPQVAGVARIAPVYTPPSLRGHGYGTAATAAVSQWALDQGATACMLYTDLANPTSNRIYQRIGYRPVADATQWRLRPAADSAAT</sequence>
<evidence type="ECO:0000313" key="5">
    <source>
        <dbReference type="Proteomes" id="UP000662857"/>
    </source>
</evidence>
<keyword evidence="2" id="KW-0012">Acyltransferase</keyword>
<reference evidence="4" key="1">
    <citation type="submission" date="2021-02" db="EMBL/GenBank/DDBJ databases">
        <title>Natrosporangium hydrolyticum gen. nov., sp. nov, a haloalkaliphilic actinobacterium from a soda solonchak soil.</title>
        <authorList>
            <person name="Sorokin D.Y."/>
            <person name="Khijniak T.V."/>
            <person name="Zakharycheva A.P."/>
            <person name="Boueva O.V."/>
            <person name="Ariskina E.V."/>
            <person name="Hahnke R.L."/>
            <person name="Bunk B."/>
            <person name="Sproer C."/>
            <person name="Schumann P."/>
            <person name="Evtushenko L.I."/>
            <person name="Kublanov I.V."/>
        </authorList>
    </citation>
    <scope>NUCLEOTIDE SEQUENCE</scope>
    <source>
        <strain evidence="4">DSM 106523</strain>
    </source>
</reference>
<organism evidence="4 5">
    <name type="scientific">Natronosporangium hydrolyticum</name>
    <dbReference type="NCBI Taxonomy" id="2811111"/>
    <lineage>
        <taxon>Bacteria</taxon>
        <taxon>Bacillati</taxon>
        <taxon>Actinomycetota</taxon>
        <taxon>Actinomycetes</taxon>
        <taxon>Micromonosporales</taxon>
        <taxon>Micromonosporaceae</taxon>
        <taxon>Natronosporangium</taxon>
    </lineage>
</organism>
<evidence type="ECO:0000256" key="2">
    <source>
        <dbReference type="ARBA" id="ARBA00023315"/>
    </source>
</evidence>